<dbReference type="AlphaFoldDB" id="A0A8J7Y0W3"/>
<dbReference type="NCBIfam" id="TIGR00357">
    <property type="entry name" value="peptide-methionine (R)-S-oxide reductase MsrB"/>
    <property type="match status" value="1"/>
</dbReference>
<protein>
    <recommendedName>
        <fullName evidence="3">peptide-methionine (R)-S-oxide reductase</fullName>
        <ecNumber evidence="3">1.8.4.12</ecNumber>
    </recommendedName>
</protein>
<dbReference type="GO" id="GO:0046872">
    <property type="term" value="F:metal ion binding"/>
    <property type="evidence" value="ECO:0007669"/>
    <property type="project" value="UniProtKB-KW"/>
</dbReference>
<dbReference type="GO" id="GO:0006979">
    <property type="term" value="P:response to oxidative stress"/>
    <property type="evidence" value="ECO:0007669"/>
    <property type="project" value="InterPro"/>
</dbReference>
<feature type="domain" description="MsrB" evidence="8">
    <location>
        <begin position="12"/>
        <end position="134"/>
    </location>
</feature>
<keyword evidence="4" id="KW-0479">Metal-binding</keyword>
<evidence type="ECO:0000256" key="7">
    <source>
        <dbReference type="ARBA" id="ARBA00048488"/>
    </source>
</evidence>
<keyword evidence="10" id="KW-1185">Reference proteome</keyword>
<evidence type="ECO:0000259" key="8">
    <source>
        <dbReference type="PROSITE" id="PS51790"/>
    </source>
</evidence>
<sequence length="135" mass="15183">MSEQESGLPENDEEWREMLTEEEYEILREAGTEPRFSSDLLDVKDEGVFVCAGCGAELFDSDEKFDSETGWPSFWDVYEDGNIETRLDESHGMRRTEVVCGNCGGHLGHVFDDGPEPTGKRYCINGAALDFEADE</sequence>
<dbReference type="EMBL" id="JAHQXF010000001">
    <property type="protein sequence ID" value="MBV0922665.1"/>
    <property type="molecule type" value="Genomic_DNA"/>
</dbReference>
<dbReference type="InterPro" id="IPR011057">
    <property type="entry name" value="Mss4-like_sf"/>
</dbReference>
<gene>
    <name evidence="9" type="primary">msrB</name>
    <name evidence="9" type="ORF">KTS45_00480</name>
</gene>
<dbReference type="Gene3D" id="2.170.150.20">
    <property type="entry name" value="Peptide methionine sulfoxide reductase"/>
    <property type="match status" value="1"/>
</dbReference>
<evidence type="ECO:0000313" key="9">
    <source>
        <dbReference type="EMBL" id="MBV0922665.1"/>
    </source>
</evidence>
<keyword evidence="5" id="KW-0862">Zinc</keyword>
<dbReference type="SUPFAM" id="SSF51316">
    <property type="entry name" value="Mss4-like"/>
    <property type="match status" value="1"/>
</dbReference>
<dbReference type="PROSITE" id="PS51790">
    <property type="entry name" value="MSRB"/>
    <property type="match status" value="1"/>
</dbReference>
<dbReference type="GO" id="GO:0033743">
    <property type="term" value="F:peptide-methionine (R)-S-oxide reductase activity"/>
    <property type="evidence" value="ECO:0007669"/>
    <property type="project" value="UniProtKB-EC"/>
</dbReference>
<evidence type="ECO:0000256" key="2">
    <source>
        <dbReference type="ARBA" id="ARBA00007174"/>
    </source>
</evidence>
<comment type="caution">
    <text evidence="9">The sequence shown here is derived from an EMBL/GenBank/DDBJ whole genome shotgun (WGS) entry which is preliminary data.</text>
</comment>
<dbReference type="GO" id="GO:0005737">
    <property type="term" value="C:cytoplasm"/>
    <property type="evidence" value="ECO:0007669"/>
    <property type="project" value="TreeGrafter"/>
</dbReference>
<evidence type="ECO:0000256" key="5">
    <source>
        <dbReference type="ARBA" id="ARBA00022833"/>
    </source>
</evidence>
<dbReference type="GO" id="GO:0030091">
    <property type="term" value="P:protein repair"/>
    <property type="evidence" value="ECO:0007669"/>
    <property type="project" value="InterPro"/>
</dbReference>
<evidence type="ECO:0000256" key="3">
    <source>
        <dbReference type="ARBA" id="ARBA00012499"/>
    </source>
</evidence>
<dbReference type="InterPro" id="IPR002579">
    <property type="entry name" value="Met_Sox_Rdtase_MsrB_dom"/>
</dbReference>
<dbReference type="Proteomes" id="UP000766550">
    <property type="component" value="Unassembled WGS sequence"/>
</dbReference>
<dbReference type="FunFam" id="2.170.150.20:FF:000001">
    <property type="entry name" value="Peptide methionine sulfoxide reductase MsrB"/>
    <property type="match status" value="1"/>
</dbReference>
<keyword evidence="6 9" id="KW-0560">Oxidoreductase</keyword>
<accession>A0A8J7Y0W3</accession>
<name>A0A8J7Y0W3_9EURY</name>
<dbReference type="OrthoDB" id="5961at2157"/>
<dbReference type="PANTHER" id="PTHR10173">
    <property type="entry name" value="METHIONINE SULFOXIDE REDUCTASE"/>
    <property type="match status" value="1"/>
</dbReference>
<evidence type="ECO:0000256" key="6">
    <source>
        <dbReference type="ARBA" id="ARBA00023002"/>
    </source>
</evidence>
<proteinExistence type="inferred from homology"/>
<dbReference type="EC" id="1.8.4.12" evidence="3"/>
<dbReference type="InterPro" id="IPR028427">
    <property type="entry name" value="Met_Sox_Rdtase_MsrB"/>
</dbReference>
<reference evidence="9 10" key="1">
    <citation type="submission" date="2021-06" db="EMBL/GenBank/DDBJ databases">
        <title>New haloarchaea isolates fom saline soil.</title>
        <authorList>
            <person name="Duran-Viseras A."/>
            <person name="Sanchez-Porro C.S."/>
            <person name="Ventosa A."/>
        </authorList>
    </citation>
    <scope>NUCLEOTIDE SEQUENCE [LARGE SCALE GENOMIC DNA]</scope>
    <source>
        <strain evidence="9 10">JCM 183640</strain>
    </source>
</reference>
<comment type="catalytic activity">
    <reaction evidence="7">
        <text>L-methionyl-[protein] + [thioredoxin]-disulfide + H2O = L-methionyl-(R)-S-oxide-[protein] + [thioredoxin]-dithiol</text>
        <dbReference type="Rhea" id="RHEA:24164"/>
        <dbReference type="Rhea" id="RHEA-COMP:10698"/>
        <dbReference type="Rhea" id="RHEA-COMP:10700"/>
        <dbReference type="Rhea" id="RHEA-COMP:12313"/>
        <dbReference type="Rhea" id="RHEA-COMP:12314"/>
        <dbReference type="ChEBI" id="CHEBI:15377"/>
        <dbReference type="ChEBI" id="CHEBI:16044"/>
        <dbReference type="ChEBI" id="CHEBI:29950"/>
        <dbReference type="ChEBI" id="CHEBI:45764"/>
        <dbReference type="ChEBI" id="CHEBI:50058"/>
        <dbReference type="EC" id="1.8.4.12"/>
    </reaction>
</comment>
<dbReference type="PANTHER" id="PTHR10173:SF52">
    <property type="entry name" value="METHIONINE-R-SULFOXIDE REDUCTASE B1"/>
    <property type="match status" value="1"/>
</dbReference>
<evidence type="ECO:0000256" key="1">
    <source>
        <dbReference type="ARBA" id="ARBA00001947"/>
    </source>
</evidence>
<organism evidence="9 10">
    <name type="scientific">Haloarcula limicola</name>
    <dbReference type="NCBI Taxonomy" id="1429915"/>
    <lineage>
        <taxon>Archaea</taxon>
        <taxon>Methanobacteriati</taxon>
        <taxon>Methanobacteriota</taxon>
        <taxon>Stenosarchaea group</taxon>
        <taxon>Halobacteria</taxon>
        <taxon>Halobacteriales</taxon>
        <taxon>Haloarculaceae</taxon>
        <taxon>Haloarcula</taxon>
    </lineage>
</organism>
<comment type="cofactor">
    <cofactor evidence="1">
        <name>Zn(2+)</name>
        <dbReference type="ChEBI" id="CHEBI:29105"/>
    </cofactor>
</comment>
<dbReference type="RefSeq" id="WP_162315849.1">
    <property type="nucleotide sequence ID" value="NZ_JAHQXF010000001.1"/>
</dbReference>
<evidence type="ECO:0000256" key="4">
    <source>
        <dbReference type="ARBA" id="ARBA00022723"/>
    </source>
</evidence>
<evidence type="ECO:0000313" key="10">
    <source>
        <dbReference type="Proteomes" id="UP000766550"/>
    </source>
</evidence>
<dbReference type="Pfam" id="PF01641">
    <property type="entry name" value="SelR"/>
    <property type="match status" value="1"/>
</dbReference>
<comment type="similarity">
    <text evidence="2">Belongs to the MsrB Met sulfoxide reductase family.</text>
</comment>